<dbReference type="Gene3D" id="1.10.10.10">
    <property type="entry name" value="Winged helix-like DNA-binding domain superfamily/Winged helix DNA-binding domain"/>
    <property type="match status" value="1"/>
</dbReference>
<dbReference type="SUPFAM" id="SSF46785">
    <property type="entry name" value="Winged helix' DNA-binding domain"/>
    <property type="match status" value="1"/>
</dbReference>
<dbReference type="EMBL" id="MLJW01000061">
    <property type="protein sequence ID" value="OIR03980.1"/>
    <property type="molecule type" value="Genomic_DNA"/>
</dbReference>
<dbReference type="PANTHER" id="PTHR33221">
    <property type="entry name" value="WINGED HELIX-TURN-HELIX TRANSCRIPTIONAL REGULATOR, RRF2 FAMILY"/>
    <property type="match status" value="1"/>
</dbReference>
<accession>A0A1J5SQR1</accession>
<proteinExistence type="predicted"/>
<protein>
    <submittedName>
        <fullName evidence="1">HTH-type transcriptional regulator CymR</fullName>
    </submittedName>
</protein>
<dbReference type="GO" id="GO:0003700">
    <property type="term" value="F:DNA-binding transcription factor activity"/>
    <property type="evidence" value="ECO:0007669"/>
    <property type="project" value="TreeGrafter"/>
</dbReference>
<name>A0A1J5SQR1_9ZZZZ</name>
<organism evidence="1">
    <name type="scientific">mine drainage metagenome</name>
    <dbReference type="NCBI Taxonomy" id="410659"/>
    <lineage>
        <taxon>unclassified sequences</taxon>
        <taxon>metagenomes</taxon>
        <taxon>ecological metagenomes</taxon>
    </lineage>
</organism>
<dbReference type="AlphaFoldDB" id="A0A1J5SQR1"/>
<dbReference type="NCBIfam" id="TIGR00738">
    <property type="entry name" value="rrf2_super"/>
    <property type="match status" value="1"/>
</dbReference>
<dbReference type="InterPro" id="IPR036390">
    <property type="entry name" value="WH_DNA-bd_sf"/>
</dbReference>
<dbReference type="Pfam" id="PF02082">
    <property type="entry name" value="Rrf2"/>
    <property type="match status" value="1"/>
</dbReference>
<dbReference type="InterPro" id="IPR000944">
    <property type="entry name" value="Tscrpt_reg_Rrf2"/>
</dbReference>
<reference evidence="1" key="1">
    <citation type="submission" date="2016-10" db="EMBL/GenBank/DDBJ databases">
        <title>Sequence of Gallionella enrichment culture.</title>
        <authorList>
            <person name="Poehlein A."/>
            <person name="Muehling M."/>
            <person name="Daniel R."/>
        </authorList>
    </citation>
    <scope>NUCLEOTIDE SEQUENCE</scope>
</reference>
<dbReference type="PANTHER" id="PTHR33221:SF2">
    <property type="entry name" value="TRANSCRIPTIONAL REGULATOR"/>
    <property type="match status" value="1"/>
</dbReference>
<gene>
    <name evidence="1" type="primary">cymR_4</name>
    <name evidence="1" type="ORF">GALL_139170</name>
</gene>
<sequence length="157" mass="16778">MLSIARHTDYAARLVLHLAAVDGDAQVSIREVAEARAMPLPFVRRLVGSLVKAGILKTVRGASGGLRLARPANEISLLDIVEAMEGRIALNRCTHGGKGCPLASRCPIQGVWCEADRALRESLAAARFDLLARNTPGHALAHRALHPAPARRRVACA</sequence>
<dbReference type="InterPro" id="IPR036388">
    <property type="entry name" value="WH-like_DNA-bd_sf"/>
</dbReference>
<dbReference type="GO" id="GO:0005829">
    <property type="term" value="C:cytosol"/>
    <property type="evidence" value="ECO:0007669"/>
    <property type="project" value="TreeGrafter"/>
</dbReference>
<dbReference type="PROSITE" id="PS51197">
    <property type="entry name" value="HTH_RRF2_2"/>
    <property type="match status" value="1"/>
</dbReference>
<evidence type="ECO:0000313" key="1">
    <source>
        <dbReference type="EMBL" id="OIR03980.1"/>
    </source>
</evidence>
<comment type="caution">
    <text evidence="1">The sequence shown here is derived from an EMBL/GenBank/DDBJ whole genome shotgun (WGS) entry which is preliminary data.</text>
</comment>